<evidence type="ECO:0000256" key="4">
    <source>
        <dbReference type="ARBA" id="ARBA00022692"/>
    </source>
</evidence>
<evidence type="ECO:0000256" key="7">
    <source>
        <dbReference type="SAM" id="Phobius"/>
    </source>
</evidence>
<feature type="transmembrane region" description="Helical" evidence="7">
    <location>
        <begin position="99"/>
        <end position="120"/>
    </location>
</feature>
<evidence type="ECO:0000313" key="10">
    <source>
        <dbReference type="Proteomes" id="UP000647587"/>
    </source>
</evidence>
<feature type="transmembrane region" description="Helical" evidence="7">
    <location>
        <begin position="200"/>
        <end position="221"/>
    </location>
</feature>
<feature type="transmembrane region" description="Helical" evidence="7">
    <location>
        <begin position="132"/>
        <end position="155"/>
    </location>
</feature>
<feature type="transmembrane region" description="Helical" evidence="7">
    <location>
        <begin position="263"/>
        <end position="281"/>
    </location>
</feature>
<feature type="transmembrane region" description="Helical" evidence="7">
    <location>
        <begin position="233"/>
        <end position="251"/>
    </location>
</feature>
<feature type="transmembrane region" description="Helical" evidence="7">
    <location>
        <begin position="161"/>
        <end position="180"/>
    </location>
</feature>
<feature type="domain" description="Major facilitator superfamily (MFS) profile" evidence="8">
    <location>
        <begin position="10"/>
        <end position="376"/>
    </location>
</feature>
<keyword evidence="5 7" id="KW-1133">Transmembrane helix</keyword>
<evidence type="ECO:0000256" key="2">
    <source>
        <dbReference type="ARBA" id="ARBA00008335"/>
    </source>
</evidence>
<evidence type="ECO:0000259" key="8">
    <source>
        <dbReference type="PROSITE" id="PS50850"/>
    </source>
</evidence>
<evidence type="ECO:0000256" key="1">
    <source>
        <dbReference type="ARBA" id="ARBA00004127"/>
    </source>
</evidence>
<dbReference type="Pfam" id="PF07690">
    <property type="entry name" value="MFS_1"/>
    <property type="match status" value="1"/>
</dbReference>
<feature type="transmembrane region" description="Helical" evidence="7">
    <location>
        <begin position="344"/>
        <end position="364"/>
    </location>
</feature>
<keyword evidence="4 7" id="KW-0812">Transmembrane</keyword>
<dbReference type="SUPFAM" id="SSF103473">
    <property type="entry name" value="MFS general substrate transporter"/>
    <property type="match status" value="1"/>
</dbReference>
<evidence type="ECO:0000313" key="9">
    <source>
        <dbReference type="EMBL" id="GGK30252.1"/>
    </source>
</evidence>
<dbReference type="Gene3D" id="1.20.1250.20">
    <property type="entry name" value="MFS general substrate transporter like domains"/>
    <property type="match status" value="2"/>
</dbReference>
<evidence type="ECO:0000256" key="3">
    <source>
        <dbReference type="ARBA" id="ARBA00022448"/>
    </source>
</evidence>
<organism evidence="9 10">
    <name type="scientific">Deinococcus malanensis</name>
    <dbReference type="NCBI Taxonomy" id="1706855"/>
    <lineage>
        <taxon>Bacteria</taxon>
        <taxon>Thermotogati</taxon>
        <taxon>Deinococcota</taxon>
        <taxon>Deinococci</taxon>
        <taxon>Deinococcales</taxon>
        <taxon>Deinococcaceae</taxon>
        <taxon>Deinococcus</taxon>
    </lineage>
</organism>
<feature type="transmembrane region" description="Helical" evidence="7">
    <location>
        <begin position="319"/>
        <end position="338"/>
    </location>
</feature>
<dbReference type="RefSeq" id="WP_189009126.1">
    <property type="nucleotide sequence ID" value="NZ_BMPP01000010.1"/>
</dbReference>
<dbReference type="PANTHER" id="PTHR23514">
    <property type="entry name" value="BYPASS OF STOP CODON PROTEIN 6"/>
    <property type="match status" value="1"/>
</dbReference>
<dbReference type="InterPro" id="IPR011701">
    <property type="entry name" value="MFS"/>
</dbReference>
<protein>
    <recommendedName>
        <fullName evidence="8">Major facilitator superfamily (MFS) profile domain-containing protein</fullName>
    </recommendedName>
</protein>
<name>A0ABQ2EXI1_9DEIO</name>
<reference evidence="10" key="1">
    <citation type="journal article" date="2019" name="Int. J. Syst. Evol. Microbiol.">
        <title>The Global Catalogue of Microorganisms (GCM) 10K type strain sequencing project: providing services to taxonomists for standard genome sequencing and annotation.</title>
        <authorList>
            <consortium name="The Broad Institute Genomics Platform"/>
            <consortium name="The Broad Institute Genome Sequencing Center for Infectious Disease"/>
            <person name="Wu L."/>
            <person name="Ma J."/>
        </authorList>
    </citation>
    <scope>NUCLEOTIDE SEQUENCE [LARGE SCALE GENOMIC DNA]</scope>
    <source>
        <strain evidence="10">JCM 30331</strain>
    </source>
</reference>
<dbReference type="PROSITE" id="PS50850">
    <property type="entry name" value="MFS"/>
    <property type="match status" value="1"/>
</dbReference>
<dbReference type="Proteomes" id="UP000647587">
    <property type="component" value="Unassembled WGS sequence"/>
</dbReference>
<dbReference type="InterPro" id="IPR036259">
    <property type="entry name" value="MFS_trans_sf"/>
</dbReference>
<gene>
    <name evidence="9" type="ORF">GCM10008955_25040</name>
</gene>
<keyword evidence="6 7" id="KW-0472">Membrane</keyword>
<feature type="transmembrane region" description="Helical" evidence="7">
    <location>
        <begin position="48"/>
        <end position="69"/>
    </location>
</feature>
<keyword evidence="3" id="KW-0813">Transport</keyword>
<comment type="subcellular location">
    <subcellularLocation>
        <location evidence="1">Endomembrane system</location>
        <topology evidence="1">Multi-pass membrane protein</topology>
    </subcellularLocation>
</comment>
<comment type="caution">
    <text evidence="9">The sequence shown here is derived from an EMBL/GenBank/DDBJ whole genome shotgun (WGS) entry which is preliminary data.</text>
</comment>
<dbReference type="InterPro" id="IPR051788">
    <property type="entry name" value="MFS_Transporter"/>
</dbReference>
<comment type="similarity">
    <text evidence="2">Belongs to the major facilitator superfamily.</text>
</comment>
<dbReference type="PANTHER" id="PTHR23514:SF3">
    <property type="entry name" value="BYPASS OF STOP CODON PROTEIN 6"/>
    <property type="match status" value="1"/>
</dbReference>
<sequence length="376" mass="38783">MSFSGREIPIHVVGAVAFAVQGMYISLYGPMYPRLLEHFQLSQAQVGWIASANFLGSSSAMLGATWLMGRFGVRRMLTISPLLVGVGAIGVGISGSWTLALVFALIAGLGTGGVSSGINISLASLPERSAPVLNAVNGMFGLGSVLGPLLVATLPGSTTRWPFVVVGLLAFMVLAVARGLPHTAPTSAPRDTVPRAKRGITLFTLLLFLYVMTEVGAGSWMTTHLAPQLGARNAAALVSGFWLAFMLGRFAGAPLAARFAPQVLVPASAVLAIGAAGLATIPDLRVAAYILLGLVLAPIFPTTVAWYGQHLTPRRLPVAMTGGTMGAVAIQPLMGLAVSSSSVAAIPLVLLVLAGCVLAVSVWIRLFQGPPEADPA</sequence>
<dbReference type="EMBL" id="BMPP01000010">
    <property type="protein sequence ID" value="GGK30252.1"/>
    <property type="molecule type" value="Genomic_DNA"/>
</dbReference>
<keyword evidence="10" id="KW-1185">Reference proteome</keyword>
<proteinExistence type="inferred from homology"/>
<feature type="transmembrane region" description="Helical" evidence="7">
    <location>
        <begin position="12"/>
        <end position="28"/>
    </location>
</feature>
<dbReference type="InterPro" id="IPR020846">
    <property type="entry name" value="MFS_dom"/>
</dbReference>
<accession>A0ABQ2EXI1</accession>
<evidence type="ECO:0000256" key="6">
    <source>
        <dbReference type="ARBA" id="ARBA00023136"/>
    </source>
</evidence>
<evidence type="ECO:0000256" key="5">
    <source>
        <dbReference type="ARBA" id="ARBA00022989"/>
    </source>
</evidence>
<feature type="transmembrane region" description="Helical" evidence="7">
    <location>
        <begin position="76"/>
        <end position="93"/>
    </location>
</feature>
<feature type="transmembrane region" description="Helical" evidence="7">
    <location>
        <begin position="287"/>
        <end position="307"/>
    </location>
</feature>